<dbReference type="Gene3D" id="1.25.40.10">
    <property type="entry name" value="Tetratricopeptide repeat domain"/>
    <property type="match status" value="2"/>
</dbReference>
<dbReference type="InterPro" id="IPR050482">
    <property type="entry name" value="Sensor_HK_TwoCompSys"/>
</dbReference>
<evidence type="ECO:0000256" key="9">
    <source>
        <dbReference type="PROSITE-ProRule" id="PRU00339"/>
    </source>
</evidence>
<dbReference type="GO" id="GO:0016020">
    <property type="term" value="C:membrane"/>
    <property type="evidence" value="ECO:0007669"/>
    <property type="project" value="InterPro"/>
</dbReference>
<evidence type="ECO:0000313" key="15">
    <source>
        <dbReference type="Proteomes" id="UP000184232"/>
    </source>
</evidence>
<sequence>MIYCRKITTLTSFNIILRITAMRFRFLTLALFCFTFSFSQQAKIDSLYQIIKTTKNDSTKVAVYNQLVWKYLFSDKNKAKELIDISEKVALASNEKFGYNSLLGIKGIYYDVNGNSDSAKYFFEKSLEYSKKHHFLVHEEHTLTNLGMYNWNQGNFEKALQYYFESIKVNQKIPEEKKGNLDANYNNIGLIYQEMHLFDKAITYHLKALELRKKRKYISAQIHSYNNLGICYKELDQMQKAKASFEESIVLANQINPGNEYYIAIEGLASIEYKEGNYKKALDLFLQSLHRPKEIPLNSKEKVHLYSNLAAVYVNIKQPKEAIRYGELCLSELELSSENKEYEVEVYKSLAEAYYLIGNIEKGSFYNAEFYKKTTEKFKEESAKSFQELEVKYETEKKEKDLAQEKVKVAERELRIKNKNNLLLISGFVILNILLISWLFLSQQKFKNKQLQKEKELSEALLKIESNNRLQEQRLAISRDLHDNVGAQLTFIISSIDSLKMFLTNGEEKVVQKLSNISQFTKETITELRDTIWAMNKDEILVEDFKTRISNFIEQAKVSLQGISFEFTCHLPKETSFNSKDGMNIYRIIQESVNNAIKHAKATKIEVVVSKVNQQIEVIVKDNGNGFDIENSSFGNGLNSIKKRALESNCELKIDSNSSGTTVSLVY</sequence>
<dbReference type="Gene3D" id="1.20.5.1930">
    <property type="match status" value="1"/>
</dbReference>
<dbReference type="SUPFAM" id="SSF48452">
    <property type="entry name" value="TPR-like"/>
    <property type="match status" value="2"/>
</dbReference>
<evidence type="ECO:0000259" key="13">
    <source>
        <dbReference type="Pfam" id="PF07730"/>
    </source>
</evidence>
<evidence type="ECO:0000259" key="12">
    <source>
        <dbReference type="Pfam" id="PF02518"/>
    </source>
</evidence>
<dbReference type="GO" id="GO:0000155">
    <property type="term" value="F:phosphorelay sensor kinase activity"/>
    <property type="evidence" value="ECO:0007669"/>
    <property type="project" value="InterPro"/>
</dbReference>
<dbReference type="Gene3D" id="3.30.565.10">
    <property type="entry name" value="Histidine kinase-like ATPase, C-terminal domain"/>
    <property type="match status" value="1"/>
</dbReference>
<dbReference type="CDD" id="cd16917">
    <property type="entry name" value="HATPase_UhpB-NarQ-NarX-like"/>
    <property type="match status" value="1"/>
</dbReference>
<keyword evidence="8" id="KW-0902">Two-component regulatory system</keyword>
<dbReference type="SUPFAM" id="SSF55874">
    <property type="entry name" value="ATPase domain of HSP90 chaperone/DNA topoisomerase II/histidine kinase"/>
    <property type="match status" value="1"/>
</dbReference>
<keyword evidence="7" id="KW-0067">ATP-binding</keyword>
<dbReference type="Pfam" id="PF02518">
    <property type="entry name" value="HATPase_c"/>
    <property type="match status" value="1"/>
</dbReference>
<dbReference type="EMBL" id="FQZH01000003">
    <property type="protein sequence ID" value="SHJ39105.1"/>
    <property type="molecule type" value="Genomic_DNA"/>
</dbReference>
<dbReference type="InterPro" id="IPR011990">
    <property type="entry name" value="TPR-like_helical_dom_sf"/>
</dbReference>
<dbReference type="InterPro" id="IPR011712">
    <property type="entry name" value="Sig_transdc_His_kin_sub3_dim/P"/>
</dbReference>
<gene>
    <name evidence="14" type="ORF">SAMN05444337_1901</name>
</gene>
<keyword evidence="6" id="KW-0418">Kinase</keyword>
<dbReference type="InterPro" id="IPR003594">
    <property type="entry name" value="HATPase_dom"/>
</dbReference>
<comment type="catalytic activity">
    <reaction evidence="1">
        <text>ATP + protein L-histidine = ADP + protein N-phospho-L-histidine.</text>
        <dbReference type="EC" id="2.7.13.3"/>
    </reaction>
</comment>
<feature type="repeat" description="TPR" evidence="9">
    <location>
        <begin position="182"/>
        <end position="215"/>
    </location>
</feature>
<dbReference type="Pfam" id="PF13424">
    <property type="entry name" value="TPR_12"/>
    <property type="match status" value="1"/>
</dbReference>
<keyword evidence="5" id="KW-0547">Nucleotide-binding</keyword>
<reference evidence="14 15" key="1">
    <citation type="submission" date="2016-11" db="EMBL/GenBank/DDBJ databases">
        <authorList>
            <person name="Jaros S."/>
            <person name="Januszkiewicz K."/>
            <person name="Wedrychowicz H."/>
        </authorList>
    </citation>
    <scope>NUCLEOTIDE SEQUENCE [LARGE SCALE GENOMIC DNA]</scope>
    <source>
        <strain evidence="14 15">DSM 22807</strain>
    </source>
</reference>
<keyword evidence="11" id="KW-0812">Transmembrane</keyword>
<keyword evidence="11" id="KW-1133">Transmembrane helix</keyword>
<keyword evidence="3" id="KW-0597">Phosphoprotein</keyword>
<feature type="domain" description="Signal transduction histidine kinase subgroup 3 dimerisation and phosphoacceptor" evidence="13">
    <location>
        <begin position="474"/>
        <end position="537"/>
    </location>
</feature>
<feature type="coiled-coil region" evidence="10">
    <location>
        <begin position="379"/>
        <end position="420"/>
    </location>
</feature>
<evidence type="ECO:0000256" key="3">
    <source>
        <dbReference type="ARBA" id="ARBA00022553"/>
    </source>
</evidence>
<evidence type="ECO:0000256" key="2">
    <source>
        <dbReference type="ARBA" id="ARBA00012438"/>
    </source>
</evidence>
<organism evidence="14 15">
    <name type="scientific">Flavobacterium haoranii</name>
    <dbReference type="NCBI Taxonomy" id="683124"/>
    <lineage>
        <taxon>Bacteria</taxon>
        <taxon>Pseudomonadati</taxon>
        <taxon>Bacteroidota</taxon>
        <taxon>Flavobacteriia</taxon>
        <taxon>Flavobacteriales</taxon>
        <taxon>Flavobacteriaceae</taxon>
        <taxon>Flavobacterium</taxon>
    </lineage>
</organism>
<accession>A0A1M6IXA5</accession>
<dbReference type="STRING" id="683124.SAMN05444337_1901"/>
<name>A0A1M6IXA5_9FLAO</name>
<feature type="domain" description="Histidine kinase/HSP90-like ATPase" evidence="12">
    <location>
        <begin position="581"/>
        <end position="664"/>
    </location>
</feature>
<evidence type="ECO:0000256" key="5">
    <source>
        <dbReference type="ARBA" id="ARBA00022741"/>
    </source>
</evidence>
<evidence type="ECO:0000256" key="1">
    <source>
        <dbReference type="ARBA" id="ARBA00000085"/>
    </source>
</evidence>
<feature type="transmembrane region" description="Helical" evidence="11">
    <location>
        <begin position="422"/>
        <end position="441"/>
    </location>
</feature>
<dbReference type="PROSITE" id="PS50005">
    <property type="entry name" value="TPR"/>
    <property type="match status" value="2"/>
</dbReference>
<dbReference type="PANTHER" id="PTHR24421">
    <property type="entry name" value="NITRATE/NITRITE SENSOR PROTEIN NARX-RELATED"/>
    <property type="match status" value="1"/>
</dbReference>
<keyword evidence="15" id="KW-1185">Reference proteome</keyword>
<keyword evidence="4" id="KW-0808">Transferase</keyword>
<dbReference type="InterPro" id="IPR036890">
    <property type="entry name" value="HATPase_C_sf"/>
</dbReference>
<keyword evidence="9" id="KW-0802">TPR repeat</keyword>
<keyword evidence="11" id="KW-0472">Membrane</keyword>
<dbReference type="PANTHER" id="PTHR24421:SF10">
    <property type="entry name" value="NITRATE_NITRITE SENSOR PROTEIN NARQ"/>
    <property type="match status" value="1"/>
</dbReference>
<keyword evidence="10" id="KW-0175">Coiled coil</keyword>
<evidence type="ECO:0000256" key="10">
    <source>
        <dbReference type="SAM" id="Coils"/>
    </source>
</evidence>
<evidence type="ECO:0000256" key="6">
    <source>
        <dbReference type="ARBA" id="ARBA00022777"/>
    </source>
</evidence>
<dbReference type="GO" id="GO:0046983">
    <property type="term" value="F:protein dimerization activity"/>
    <property type="evidence" value="ECO:0007669"/>
    <property type="project" value="InterPro"/>
</dbReference>
<evidence type="ECO:0000256" key="4">
    <source>
        <dbReference type="ARBA" id="ARBA00022679"/>
    </source>
</evidence>
<evidence type="ECO:0000256" key="8">
    <source>
        <dbReference type="ARBA" id="ARBA00023012"/>
    </source>
</evidence>
<dbReference type="InterPro" id="IPR019734">
    <property type="entry name" value="TPR_rpt"/>
</dbReference>
<protein>
    <recommendedName>
        <fullName evidence="2">histidine kinase</fullName>
        <ecNumber evidence="2">2.7.13.3</ecNumber>
    </recommendedName>
</protein>
<dbReference type="Proteomes" id="UP000184232">
    <property type="component" value="Unassembled WGS sequence"/>
</dbReference>
<dbReference type="Pfam" id="PF13181">
    <property type="entry name" value="TPR_8"/>
    <property type="match status" value="1"/>
</dbReference>
<dbReference type="Pfam" id="PF07730">
    <property type="entry name" value="HisKA_3"/>
    <property type="match status" value="1"/>
</dbReference>
<feature type="repeat" description="TPR" evidence="9">
    <location>
        <begin position="140"/>
        <end position="173"/>
    </location>
</feature>
<dbReference type="EC" id="2.7.13.3" evidence="2"/>
<dbReference type="SMART" id="SM00028">
    <property type="entry name" value="TPR"/>
    <property type="match status" value="6"/>
</dbReference>
<proteinExistence type="predicted"/>
<dbReference type="AlphaFoldDB" id="A0A1M6IXA5"/>
<evidence type="ECO:0000256" key="7">
    <source>
        <dbReference type="ARBA" id="ARBA00022840"/>
    </source>
</evidence>
<evidence type="ECO:0000256" key="11">
    <source>
        <dbReference type="SAM" id="Phobius"/>
    </source>
</evidence>
<dbReference type="GO" id="GO:0005524">
    <property type="term" value="F:ATP binding"/>
    <property type="evidence" value="ECO:0007669"/>
    <property type="project" value="UniProtKB-KW"/>
</dbReference>
<evidence type="ECO:0000313" key="14">
    <source>
        <dbReference type="EMBL" id="SHJ39105.1"/>
    </source>
</evidence>